<organism evidence="3 4">
    <name type="scientific">Emiliania huxleyi (strain CCMP1516)</name>
    <dbReference type="NCBI Taxonomy" id="280463"/>
    <lineage>
        <taxon>Eukaryota</taxon>
        <taxon>Haptista</taxon>
        <taxon>Haptophyta</taxon>
        <taxon>Prymnesiophyceae</taxon>
        <taxon>Isochrysidales</taxon>
        <taxon>Noelaerhabdaceae</taxon>
        <taxon>Emiliania</taxon>
    </lineage>
</organism>
<dbReference type="PaxDb" id="2903-EOD17371"/>
<dbReference type="HOGENOM" id="CLU_1387472_0_0_1"/>
<dbReference type="RefSeq" id="XP_005769800.1">
    <property type="nucleotide sequence ID" value="XM_005769743.1"/>
</dbReference>
<reference evidence="4" key="1">
    <citation type="journal article" date="2013" name="Nature">
        <title>Pan genome of the phytoplankton Emiliania underpins its global distribution.</title>
        <authorList>
            <person name="Read B.A."/>
            <person name="Kegel J."/>
            <person name="Klute M.J."/>
            <person name="Kuo A."/>
            <person name="Lefebvre S.C."/>
            <person name="Maumus F."/>
            <person name="Mayer C."/>
            <person name="Miller J."/>
            <person name="Monier A."/>
            <person name="Salamov A."/>
            <person name="Young J."/>
            <person name="Aguilar M."/>
            <person name="Claverie J.M."/>
            <person name="Frickenhaus S."/>
            <person name="Gonzalez K."/>
            <person name="Herman E.K."/>
            <person name="Lin Y.C."/>
            <person name="Napier J."/>
            <person name="Ogata H."/>
            <person name="Sarno A.F."/>
            <person name="Shmutz J."/>
            <person name="Schroeder D."/>
            <person name="de Vargas C."/>
            <person name="Verret F."/>
            <person name="von Dassow P."/>
            <person name="Valentin K."/>
            <person name="Van de Peer Y."/>
            <person name="Wheeler G."/>
            <person name="Dacks J.B."/>
            <person name="Delwiche C.F."/>
            <person name="Dyhrman S.T."/>
            <person name="Glockner G."/>
            <person name="John U."/>
            <person name="Richards T."/>
            <person name="Worden A.Z."/>
            <person name="Zhang X."/>
            <person name="Grigoriev I.V."/>
            <person name="Allen A.E."/>
            <person name="Bidle K."/>
            <person name="Borodovsky M."/>
            <person name="Bowler C."/>
            <person name="Brownlee C."/>
            <person name="Cock J.M."/>
            <person name="Elias M."/>
            <person name="Gladyshev V.N."/>
            <person name="Groth M."/>
            <person name="Guda C."/>
            <person name="Hadaegh A."/>
            <person name="Iglesias-Rodriguez M.D."/>
            <person name="Jenkins J."/>
            <person name="Jones B.M."/>
            <person name="Lawson T."/>
            <person name="Leese F."/>
            <person name="Lindquist E."/>
            <person name="Lobanov A."/>
            <person name="Lomsadze A."/>
            <person name="Malik S.B."/>
            <person name="Marsh M.E."/>
            <person name="Mackinder L."/>
            <person name="Mock T."/>
            <person name="Mueller-Roeber B."/>
            <person name="Pagarete A."/>
            <person name="Parker M."/>
            <person name="Probert I."/>
            <person name="Quesneville H."/>
            <person name="Raines C."/>
            <person name="Rensing S.A."/>
            <person name="Riano-Pachon D.M."/>
            <person name="Richier S."/>
            <person name="Rokitta S."/>
            <person name="Shiraiwa Y."/>
            <person name="Soanes D.M."/>
            <person name="van der Giezen M."/>
            <person name="Wahlund T.M."/>
            <person name="Williams B."/>
            <person name="Wilson W."/>
            <person name="Wolfe G."/>
            <person name="Wurch L.L."/>
        </authorList>
    </citation>
    <scope>NUCLEOTIDE SEQUENCE</scope>
</reference>
<dbReference type="OMA" id="YPWEVVL"/>
<evidence type="ECO:0000256" key="1">
    <source>
        <dbReference type="SAM" id="Phobius"/>
    </source>
</evidence>
<dbReference type="Proteomes" id="UP000013827">
    <property type="component" value="Unassembled WGS sequence"/>
</dbReference>
<name>A0A0D3J1I6_EMIH1</name>
<dbReference type="EnsemblProtists" id="EOD17371">
    <property type="protein sequence ID" value="EOD17371"/>
    <property type="gene ID" value="EMIHUDRAFT_436386"/>
</dbReference>
<keyword evidence="1" id="KW-1133">Transmembrane helix</keyword>
<dbReference type="KEGG" id="ehx:EMIHUDRAFT_436386"/>
<evidence type="ECO:0000313" key="4">
    <source>
        <dbReference type="Proteomes" id="UP000013827"/>
    </source>
</evidence>
<feature type="chain" id="PRO_5044195479" evidence="2">
    <location>
        <begin position="21"/>
        <end position="200"/>
    </location>
</feature>
<dbReference type="GeneID" id="17263521"/>
<keyword evidence="4" id="KW-1185">Reference proteome</keyword>
<keyword evidence="1" id="KW-0472">Membrane</keyword>
<protein>
    <submittedName>
        <fullName evidence="3">Uncharacterized protein</fullName>
    </submittedName>
</protein>
<keyword evidence="2" id="KW-0732">Signal</keyword>
<evidence type="ECO:0000313" key="3">
    <source>
        <dbReference type="EnsemblProtists" id="EOD17371"/>
    </source>
</evidence>
<proteinExistence type="predicted"/>
<dbReference type="Pfam" id="PF06549">
    <property type="entry name" value="DUF1118"/>
    <property type="match status" value="1"/>
</dbReference>
<accession>A0A0D3J1I6</accession>
<feature type="transmembrane region" description="Helical" evidence="1">
    <location>
        <begin position="130"/>
        <end position="156"/>
    </location>
</feature>
<sequence length="200" mass="20748">MATALCIAAAVTAFSGASSASGVVQRRAPLAAVSMGGNKKVYSFEGVDGGLLEAREVSITKPPVYLLTRLNEMKVATGLAESGLLSAAEEAGVFSKLESAGAFSTAEKLLPLVEKFKLLSLFEELLEVEAGLLFTAANFLIVFTPVVLTLQICGFVPFPQGPVIPVEALACLSTGAAGFALFATAFIIGNLQEEPASFQQ</sequence>
<keyword evidence="1" id="KW-0812">Transmembrane</keyword>
<reference evidence="3" key="2">
    <citation type="submission" date="2024-10" db="UniProtKB">
        <authorList>
            <consortium name="EnsemblProtists"/>
        </authorList>
    </citation>
    <scope>IDENTIFICATION</scope>
</reference>
<feature type="transmembrane region" description="Helical" evidence="1">
    <location>
        <begin position="168"/>
        <end position="188"/>
    </location>
</feature>
<evidence type="ECO:0000256" key="2">
    <source>
        <dbReference type="SAM" id="SignalP"/>
    </source>
</evidence>
<feature type="signal peptide" evidence="2">
    <location>
        <begin position="1"/>
        <end position="20"/>
    </location>
</feature>
<dbReference type="AlphaFoldDB" id="A0A0D3J1I6"/>
<dbReference type="InterPro" id="IPR009500">
    <property type="entry name" value="DUF1118"/>
</dbReference>